<feature type="domain" description="Flavodoxin-like" evidence="8">
    <location>
        <begin position="21"/>
        <end position="165"/>
    </location>
</feature>
<dbReference type="SUPFAM" id="SSF52343">
    <property type="entry name" value="Ferredoxin reductase-like, C-terminal NADP-linked domain"/>
    <property type="match status" value="1"/>
</dbReference>
<name>A0AAD9JIR1_9ANNE</name>
<dbReference type="Proteomes" id="UP001208570">
    <property type="component" value="Unassembled WGS sequence"/>
</dbReference>
<evidence type="ECO:0000256" key="1">
    <source>
        <dbReference type="ARBA" id="ARBA00001917"/>
    </source>
</evidence>
<comment type="caution">
    <text evidence="10">The sequence shown here is derived from an EMBL/GenBank/DDBJ whole genome shotgun (WGS) entry which is preliminary data.</text>
</comment>
<dbReference type="Pfam" id="PF00175">
    <property type="entry name" value="NAD_binding_1"/>
    <property type="match status" value="1"/>
</dbReference>
<organism evidence="10 11">
    <name type="scientific">Paralvinella palmiformis</name>
    <dbReference type="NCBI Taxonomy" id="53620"/>
    <lineage>
        <taxon>Eukaryota</taxon>
        <taxon>Metazoa</taxon>
        <taxon>Spiralia</taxon>
        <taxon>Lophotrochozoa</taxon>
        <taxon>Annelida</taxon>
        <taxon>Polychaeta</taxon>
        <taxon>Sedentaria</taxon>
        <taxon>Canalipalpata</taxon>
        <taxon>Terebellida</taxon>
        <taxon>Terebelliformia</taxon>
        <taxon>Alvinellidae</taxon>
        <taxon>Paralvinella</taxon>
    </lineage>
</organism>
<dbReference type="InterPro" id="IPR017938">
    <property type="entry name" value="Riboflavin_synthase-like_b-brl"/>
</dbReference>
<dbReference type="GO" id="GO:0005829">
    <property type="term" value="C:cytosol"/>
    <property type="evidence" value="ECO:0007669"/>
    <property type="project" value="TreeGrafter"/>
</dbReference>
<dbReference type="SUPFAM" id="SSF63380">
    <property type="entry name" value="Riboflavin synthase domain-like"/>
    <property type="match status" value="1"/>
</dbReference>
<dbReference type="Pfam" id="PF00258">
    <property type="entry name" value="Flavodoxin_1"/>
    <property type="match status" value="1"/>
</dbReference>
<sequence>MVKKIKTDHYKCVYDKPGRQILLLFGTEYGFSEEIAKKLFDRICLLESKNGQLPWQPRVVNAKQYECIDFSREHVLFVVISTAGDGIPPTEARHFSSWLLAYSGDLSHIKYSVLALGDSNYPHFCRTGITVDRRLSELHSQQIVPCHKVDMEDWDVINRWTEQIITCLDALTVEPCLDYLVIRSCDNDSTPLRNKPFLSRLKIKRLLTSDKVNHEDQKETIHCEFDLTGSEITWTAGDALGIYPENNPPEVDHLLKALNATGDEMVDVPTWAYHNKPDNQVSLKHSLMKYFDLKTIRPELMLLLQREADGTSCQNKLDSLLKEGLSSKKNTFLHEYLYEREVADILEEFCEVSSHLSPLDILNQMKGLQPRYYSISSSPLIDKDTCCVTVAVVRYITLGKPRTGVTTTYLQDRLTINQSCPVFISENPEFRLPANTDIPMIMIGPGTGIAPFMAFISERYFKKATGINRLYFGCRHQEGDFLYREELEHWAHKGFVQLCVAFSRDQPEKVYVQHLIRKDADLLWEMINDQNAHIYVCGDAKHMAKDVHKELVAILMNKGNMTEIEAEKFLTELESKGCYQKDVWVA</sequence>
<dbReference type="AlphaFoldDB" id="A0AAD9JIR1"/>
<accession>A0AAD9JIR1</accession>
<dbReference type="Pfam" id="PF00667">
    <property type="entry name" value="FAD_binding_1"/>
    <property type="match status" value="1"/>
</dbReference>
<reference evidence="10" key="1">
    <citation type="journal article" date="2023" name="Mol. Biol. Evol.">
        <title>Third-Generation Sequencing Reveals the Adaptive Role of the Epigenome in Three Deep-Sea Polychaetes.</title>
        <authorList>
            <person name="Perez M."/>
            <person name="Aroh O."/>
            <person name="Sun Y."/>
            <person name="Lan Y."/>
            <person name="Juniper S.K."/>
            <person name="Young C.R."/>
            <person name="Angers B."/>
            <person name="Qian P.Y."/>
        </authorList>
    </citation>
    <scope>NUCLEOTIDE SEQUENCE</scope>
    <source>
        <strain evidence="10">P08H-3</strain>
    </source>
</reference>
<keyword evidence="7" id="KW-0560">Oxidoreductase</keyword>
<proteinExistence type="predicted"/>
<evidence type="ECO:0000259" key="9">
    <source>
        <dbReference type="PROSITE" id="PS51384"/>
    </source>
</evidence>
<dbReference type="Gene3D" id="3.40.50.360">
    <property type="match status" value="1"/>
</dbReference>
<gene>
    <name evidence="10" type="ORF">LSH36_301g01010</name>
</gene>
<protein>
    <recommendedName>
        <fullName evidence="12">NADPH-dependent diflavin oxidoreductase 1</fullName>
    </recommendedName>
</protein>
<dbReference type="InterPro" id="IPR039261">
    <property type="entry name" value="FNR_nucleotide-bd"/>
</dbReference>
<evidence type="ECO:0000313" key="11">
    <source>
        <dbReference type="Proteomes" id="UP001208570"/>
    </source>
</evidence>
<dbReference type="InterPro" id="IPR023173">
    <property type="entry name" value="NADPH_Cyt_P450_Rdtase_alpha"/>
</dbReference>
<dbReference type="FunFam" id="3.40.50.80:FF:000001">
    <property type="entry name" value="NADPH--cytochrome P450 reductase 1"/>
    <property type="match status" value="1"/>
</dbReference>
<feature type="domain" description="FAD-binding FR-type" evidence="9">
    <location>
        <begin position="194"/>
        <end position="433"/>
    </location>
</feature>
<dbReference type="GO" id="GO:0016491">
    <property type="term" value="F:oxidoreductase activity"/>
    <property type="evidence" value="ECO:0007669"/>
    <property type="project" value="UniProtKB-KW"/>
</dbReference>
<dbReference type="PRINTS" id="PR00369">
    <property type="entry name" value="FLAVODOXIN"/>
</dbReference>
<keyword evidence="4" id="KW-0288">FMN</keyword>
<dbReference type="Gene3D" id="1.20.990.10">
    <property type="entry name" value="NADPH-cytochrome p450 Reductase, Chain A, domain 3"/>
    <property type="match status" value="1"/>
</dbReference>
<dbReference type="PROSITE" id="PS51384">
    <property type="entry name" value="FAD_FR"/>
    <property type="match status" value="1"/>
</dbReference>
<keyword evidence="5" id="KW-0274">FAD</keyword>
<evidence type="ECO:0000259" key="8">
    <source>
        <dbReference type="PROSITE" id="PS50902"/>
    </source>
</evidence>
<dbReference type="Gene3D" id="2.40.30.10">
    <property type="entry name" value="Translation factors"/>
    <property type="match status" value="1"/>
</dbReference>
<dbReference type="GO" id="GO:0050660">
    <property type="term" value="F:flavin adenine dinucleotide binding"/>
    <property type="evidence" value="ECO:0007669"/>
    <property type="project" value="TreeGrafter"/>
</dbReference>
<dbReference type="InterPro" id="IPR001709">
    <property type="entry name" value="Flavoprot_Pyr_Nucl_cyt_Rdtase"/>
</dbReference>
<evidence type="ECO:0000313" key="10">
    <source>
        <dbReference type="EMBL" id="KAK2153298.1"/>
    </source>
</evidence>
<evidence type="ECO:0000256" key="2">
    <source>
        <dbReference type="ARBA" id="ARBA00001974"/>
    </source>
</evidence>
<dbReference type="PROSITE" id="PS50902">
    <property type="entry name" value="FLAVODOXIN_LIKE"/>
    <property type="match status" value="1"/>
</dbReference>
<evidence type="ECO:0000256" key="7">
    <source>
        <dbReference type="ARBA" id="ARBA00023002"/>
    </source>
</evidence>
<dbReference type="InterPro" id="IPR008254">
    <property type="entry name" value="Flavodoxin/NO_synth"/>
</dbReference>
<dbReference type="PANTHER" id="PTHR19384:SF128">
    <property type="entry name" value="NADPH OXIDOREDUCTASE A"/>
    <property type="match status" value="1"/>
</dbReference>
<dbReference type="InterPro" id="IPR001094">
    <property type="entry name" value="Flavdoxin-like"/>
</dbReference>
<evidence type="ECO:0000256" key="5">
    <source>
        <dbReference type="ARBA" id="ARBA00022827"/>
    </source>
</evidence>
<dbReference type="InterPro" id="IPR003097">
    <property type="entry name" value="CysJ-like_FAD-binding"/>
</dbReference>
<evidence type="ECO:0000256" key="6">
    <source>
        <dbReference type="ARBA" id="ARBA00022857"/>
    </source>
</evidence>
<dbReference type="PRINTS" id="PR00371">
    <property type="entry name" value="FPNCR"/>
</dbReference>
<dbReference type="InterPro" id="IPR029039">
    <property type="entry name" value="Flavoprotein-like_sf"/>
</dbReference>
<comment type="cofactor">
    <cofactor evidence="2">
        <name>FAD</name>
        <dbReference type="ChEBI" id="CHEBI:57692"/>
    </cofactor>
</comment>
<evidence type="ECO:0008006" key="12">
    <source>
        <dbReference type="Google" id="ProtNLM"/>
    </source>
</evidence>
<keyword evidence="11" id="KW-1185">Reference proteome</keyword>
<keyword evidence="3" id="KW-0285">Flavoprotein</keyword>
<dbReference type="EMBL" id="JAODUP010000301">
    <property type="protein sequence ID" value="KAK2153298.1"/>
    <property type="molecule type" value="Genomic_DNA"/>
</dbReference>
<dbReference type="GO" id="GO:0010181">
    <property type="term" value="F:FMN binding"/>
    <property type="evidence" value="ECO:0007669"/>
    <property type="project" value="InterPro"/>
</dbReference>
<dbReference type="SUPFAM" id="SSF52218">
    <property type="entry name" value="Flavoproteins"/>
    <property type="match status" value="1"/>
</dbReference>
<evidence type="ECO:0000256" key="3">
    <source>
        <dbReference type="ARBA" id="ARBA00022630"/>
    </source>
</evidence>
<dbReference type="InterPro" id="IPR001433">
    <property type="entry name" value="OxRdtase_FAD/NAD-bd"/>
</dbReference>
<comment type="cofactor">
    <cofactor evidence="1">
        <name>FMN</name>
        <dbReference type="ChEBI" id="CHEBI:58210"/>
    </cofactor>
</comment>
<dbReference type="Gene3D" id="3.40.50.80">
    <property type="entry name" value="Nucleotide-binding domain of ferredoxin-NADP reductase (FNR) module"/>
    <property type="match status" value="1"/>
</dbReference>
<dbReference type="InterPro" id="IPR017927">
    <property type="entry name" value="FAD-bd_FR_type"/>
</dbReference>
<keyword evidence="6" id="KW-0521">NADP</keyword>
<dbReference type="PANTHER" id="PTHR19384">
    <property type="entry name" value="NITRIC OXIDE SYNTHASE-RELATED"/>
    <property type="match status" value="1"/>
</dbReference>
<evidence type="ECO:0000256" key="4">
    <source>
        <dbReference type="ARBA" id="ARBA00022643"/>
    </source>
</evidence>